<accession>A0A382Q280</accession>
<name>A0A382Q280_9ZZZZ</name>
<evidence type="ECO:0000313" key="1">
    <source>
        <dbReference type="EMBL" id="SVC79713.1"/>
    </source>
</evidence>
<sequence length="96" mass="11250">MYEIYEDEEIEIEHDIDWLLNVCHIANFVILDLDNCPPIVKDLSSYIIANTNTFWLTNSTNTYYNKLSVNQIFDLDFLVSKVGDYIETKQLSKPQP</sequence>
<gene>
    <name evidence="1" type="ORF">METZ01_LOCUS332567</name>
</gene>
<organism evidence="1">
    <name type="scientific">marine metagenome</name>
    <dbReference type="NCBI Taxonomy" id="408172"/>
    <lineage>
        <taxon>unclassified sequences</taxon>
        <taxon>metagenomes</taxon>
        <taxon>ecological metagenomes</taxon>
    </lineage>
</organism>
<dbReference type="EMBL" id="UINC01111468">
    <property type="protein sequence ID" value="SVC79713.1"/>
    <property type="molecule type" value="Genomic_DNA"/>
</dbReference>
<reference evidence="1" key="1">
    <citation type="submission" date="2018-05" db="EMBL/GenBank/DDBJ databases">
        <authorList>
            <person name="Lanie J.A."/>
            <person name="Ng W.-L."/>
            <person name="Kazmierczak K.M."/>
            <person name="Andrzejewski T.M."/>
            <person name="Davidsen T.M."/>
            <person name="Wayne K.J."/>
            <person name="Tettelin H."/>
            <person name="Glass J.I."/>
            <person name="Rusch D."/>
            <person name="Podicherti R."/>
            <person name="Tsui H.-C.T."/>
            <person name="Winkler M.E."/>
        </authorList>
    </citation>
    <scope>NUCLEOTIDE SEQUENCE</scope>
</reference>
<dbReference type="AlphaFoldDB" id="A0A382Q280"/>
<proteinExistence type="predicted"/>
<protein>
    <submittedName>
        <fullName evidence="1">Uncharacterized protein</fullName>
    </submittedName>
</protein>